<dbReference type="Proteomes" id="UP000824089">
    <property type="component" value="Unassembled WGS sequence"/>
</dbReference>
<dbReference type="Gene3D" id="3.20.70.20">
    <property type="match status" value="1"/>
</dbReference>
<name>A0A9D1LAB1_9CLOT</name>
<evidence type="ECO:0008006" key="8">
    <source>
        <dbReference type="Google" id="ProtNLM"/>
    </source>
</evidence>
<evidence type="ECO:0000313" key="6">
    <source>
        <dbReference type="EMBL" id="HIU29092.1"/>
    </source>
</evidence>
<dbReference type="PANTHER" id="PTHR43641:SF2">
    <property type="entry name" value="DEHYDRATASE YBIW-RELATED"/>
    <property type="match status" value="1"/>
</dbReference>
<evidence type="ECO:0000259" key="5">
    <source>
        <dbReference type="PROSITE" id="PS51554"/>
    </source>
</evidence>
<dbReference type="GO" id="GO:0016829">
    <property type="term" value="F:lyase activity"/>
    <property type="evidence" value="ECO:0007669"/>
    <property type="project" value="UniProtKB-KW"/>
</dbReference>
<dbReference type="InterPro" id="IPR004184">
    <property type="entry name" value="PFL_dom"/>
</dbReference>
<reference evidence="6" key="2">
    <citation type="journal article" date="2021" name="PeerJ">
        <title>Extensive microbial diversity within the chicken gut microbiome revealed by metagenomics and culture.</title>
        <authorList>
            <person name="Gilroy R."/>
            <person name="Ravi A."/>
            <person name="Getino M."/>
            <person name="Pursley I."/>
            <person name="Horton D.L."/>
            <person name="Alikhan N.F."/>
            <person name="Baker D."/>
            <person name="Gharbi K."/>
            <person name="Hall N."/>
            <person name="Watson M."/>
            <person name="Adriaenssens E.M."/>
            <person name="Foster-Nyarko E."/>
            <person name="Jarju S."/>
            <person name="Secka A."/>
            <person name="Antonio M."/>
            <person name="Oren A."/>
            <person name="Chaudhuri R.R."/>
            <person name="La Ragione R."/>
            <person name="Hildebrand F."/>
            <person name="Pallen M.J."/>
        </authorList>
    </citation>
    <scope>NUCLEOTIDE SEQUENCE</scope>
    <source>
        <strain evidence="6">CHK195-4489</strain>
    </source>
</reference>
<dbReference type="EMBL" id="DVMM01000043">
    <property type="protein sequence ID" value="HIU29092.1"/>
    <property type="molecule type" value="Genomic_DNA"/>
</dbReference>
<keyword evidence="2" id="KW-0456">Lyase</keyword>
<feature type="domain" description="PFL" evidence="5">
    <location>
        <begin position="1"/>
        <end position="402"/>
    </location>
</feature>
<proteinExistence type="predicted"/>
<comment type="caution">
    <text evidence="6">The sequence shown here is derived from an EMBL/GenBank/DDBJ whole genome shotgun (WGS) entry which is preliminary data.</text>
</comment>
<evidence type="ECO:0000256" key="1">
    <source>
        <dbReference type="ARBA" id="ARBA00022818"/>
    </source>
</evidence>
<keyword evidence="1 3" id="KW-0556">Organic radical</keyword>
<feature type="non-terminal residue" evidence="6">
    <location>
        <position position="1"/>
    </location>
</feature>
<protein>
    <recommendedName>
        <fullName evidence="8">Formate C-acetyltransferase/glycerol dehydratase family glycyl radical enzyme</fullName>
    </recommendedName>
</protein>
<dbReference type="InterPro" id="IPR001150">
    <property type="entry name" value="Gly_radical"/>
</dbReference>
<reference evidence="6" key="1">
    <citation type="submission" date="2020-10" db="EMBL/GenBank/DDBJ databases">
        <authorList>
            <person name="Gilroy R."/>
        </authorList>
    </citation>
    <scope>NUCLEOTIDE SEQUENCE</scope>
    <source>
        <strain evidence="6">CHK195-4489</strain>
    </source>
</reference>
<feature type="modified residue" description="Glycine radical" evidence="3">
    <location>
        <position position="505"/>
    </location>
</feature>
<organism evidence="6 7">
    <name type="scientific">Candidatus Egerieisoma faecipullorum</name>
    <dbReference type="NCBI Taxonomy" id="2840963"/>
    <lineage>
        <taxon>Bacteria</taxon>
        <taxon>Bacillati</taxon>
        <taxon>Bacillota</taxon>
        <taxon>Clostridia</taxon>
        <taxon>Eubacteriales</taxon>
        <taxon>Clostridiaceae</taxon>
        <taxon>Clostridiaceae incertae sedis</taxon>
        <taxon>Candidatus Egerieisoma</taxon>
    </lineage>
</organism>
<dbReference type="Pfam" id="PF01228">
    <property type="entry name" value="Gly_radical"/>
    <property type="match status" value="1"/>
</dbReference>
<evidence type="ECO:0000259" key="4">
    <source>
        <dbReference type="PROSITE" id="PS51149"/>
    </source>
</evidence>
<dbReference type="PANTHER" id="PTHR43641">
    <property type="entry name" value="FORMATE ACETYLTRANSFERASE 3-RELATED"/>
    <property type="match status" value="1"/>
</dbReference>
<evidence type="ECO:0000256" key="3">
    <source>
        <dbReference type="PROSITE-ProRule" id="PRU00493"/>
    </source>
</evidence>
<dbReference type="SUPFAM" id="SSF51998">
    <property type="entry name" value="PFL-like glycyl radical enzymes"/>
    <property type="match status" value="1"/>
</dbReference>
<dbReference type="GO" id="GO:0005829">
    <property type="term" value="C:cytosol"/>
    <property type="evidence" value="ECO:0007669"/>
    <property type="project" value="TreeGrafter"/>
</dbReference>
<dbReference type="PROSITE" id="PS51554">
    <property type="entry name" value="PFL"/>
    <property type="match status" value="1"/>
</dbReference>
<gene>
    <name evidence="6" type="ORF">IAD50_02220</name>
</gene>
<feature type="domain" description="Glycine radical" evidence="4">
    <location>
        <begin position="409"/>
        <end position="529"/>
    </location>
</feature>
<evidence type="ECO:0000256" key="2">
    <source>
        <dbReference type="ARBA" id="ARBA00023239"/>
    </source>
</evidence>
<dbReference type="Pfam" id="PF02901">
    <property type="entry name" value="PFL-like"/>
    <property type="match status" value="1"/>
</dbReference>
<sequence length="529" mass="58687">EAPPQSFREALQLVWLTYQAFLCEDRYAMAFGRMDQYLAPFYRRDLENGTLCYDDAVTLLESVFIKLYEFRRFRGGDEVANICIGGITKEGTDAVNALSYAILEAVERVRIPGPNLSARIHRKTADPFVIACLNVIGTGIGYPALMNDEVNIPALIAAGHTPEDAANYCMVGCIENFIPGKEPPWSDGRYNAPLALEAVFNNGRSILSGRPAGLPCELDKISSMDAFLTELKKQMEFLAAEYMVWFRSSNMKISVKMRAQPFLSCFCDDCIDRGRDVLDGGSRYPSVHGAVCMGIGTMADSLAAVESVVFLQKKYTLREIALALKADFAGYEELRRDLLAAPKYGNNDTLADQYAVWYLDTCHEIFDRYRTADGGRIYIAMGSNISNIAVGTATAATPDGRRAGRPISDAASPTYRQDRNGITAALLSCAKPDYKKAACGTVLNRKFTSGFFKNKTNVEKLCSLIRTYFELGGQEIQINAVSREILQDAVRHPEEYRDLMVRVSGFSAFFVQLDPAIQNDILSRTEYDA</sequence>
<evidence type="ECO:0000313" key="7">
    <source>
        <dbReference type="Proteomes" id="UP000824089"/>
    </source>
</evidence>
<accession>A0A9D1LAB1</accession>
<dbReference type="PROSITE" id="PS51149">
    <property type="entry name" value="GLY_RADICAL_2"/>
    <property type="match status" value="1"/>
</dbReference>
<dbReference type="InterPro" id="IPR051215">
    <property type="entry name" value="GRE"/>
</dbReference>
<dbReference type="AlphaFoldDB" id="A0A9D1LAB1"/>